<dbReference type="EMBL" id="LT629799">
    <property type="protein sequence ID" value="SDU96085.1"/>
    <property type="molecule type" value="Genomic_DNA"/>
</dbReference>
<evidence type="ECO:0000313" key="4">
    <source>
        <dbReference type="Proteomes" id="UP000198825"/>
    </source>
</evidence>
<dbReference type="Gene3D" id="2.30.110.10">
    <property type="entry name" value="Electron Transport, Fmn-binding Protein, Chain A"/>
    <property type="match status" value="1"/>
</dbReference>
<organism evidence="3 4">
    <name type="scientific">Microlunatus sagamiharensis</name>
    <dbReference type="NCBI Taxonomy" id="546874"/>
    <lineage>
        <taxon>Bacteria</taxon>
        <taxon>Bacillati</taxon>
        <taxon>Actinomycetota</taxon>
        <taxon>Actinomycetes</taxon>
        <taxon>Propionibacteriales</taxon>
        <taxon>Propionibacteriaceae</taxon>
        <taxon>Microlunatus</taxon>
    </lineage>
</organism>
<dbReference type="InterPro" id="IPR004378">
    <property type="entry name" value="F420H2_quin_Rdtase"/>
</dbReference>
<reference evidence="4" key="1">
    <citation type="submission" date="2016-10" db="EMBL/GenBank/DDBJ databases">
        <authorList>
            <person name="Varghese N."/>
            <person name="Submissions S."/>
        </authorList>
    </citation>
    <scope>NUCLEOTIDE SEQUENCE [LARGE SCALE GENOMIC DNA]</scope>
    <source>
        <strain evidence="4">DSM 21743</strain>
    </source>
</reference>
<dbReference type="GO" id="GO:0070967">
    <property type="term" value="F:coenzyme F420 binding"/>
    <property type="evidence" value="ECO:0007669"/>
    <property type="project" value="TreeGrafter"/>
</dbReference>
<dbReference type="PANTHER" id="PTHR39428:SF1">
    <property type="entry name" value="F420H(2)-DEPENDENT QUINONE REDUCTASE RV1261C"/>
    <property type="match status" value="1"/>
</dbReference>
<evidence type="ECO:0000313" key="3">
    <source>
        <dbReference type="EMBL" id="SDU96085.1"/>
    </source>
</evidence>
<evidence type="ECO:0000256" key="1">
    <source>
        <dbReference type="ARBA" id="ARBA00008710"/>
    </source>
</evidence>
<gene>
    <name evidence="3" type="ORF">SAMN04488544_2619</name>
</gene>
<keyword evidence="4" id="KW-1185">Reference proteome</keyword>
<name>A0A1H2MT23_9ACTN</name>
<sequence>MAAPTDAAHDDDVADWNQQIIDEFRANGGTVATMGFGRGLVLVHHLGARTGTERVSPIANIREEDGSRLVAASKAGAPDNPAWYHNLLAHPDVTIETPEGEEQVHVTELTGAERDAAWERFKQMSDGFRSYEEKTTRTIPVLRLTPRAQGAGRTNAP</sequence>
<dbReference type="GO" id="GO:0016491">
    <property type="term" value="F:oxidoreductase activity"/>
    <property type="evidence" value="ECO:0007669"/>
    <property type="project" value="InterPro"/>
</dbReference>
<dbReference type="PANTHER" id="PTHR39428">
    <property type="entry name" value="F420H(2)-DEPENDENT QUINONE REDUCTASE RV1261C"/>
    <property type="match status" value="1"/>
</dbReference>
<dbReference type="Proteomes" id="UP000198825">
    <property type="component" value="Chromosome I"/>
</dbReference>
<protein>
    <submittedName>
        <fullName evidence="3">Deazaflavin-dependent oxidoreductase, nitroreductase family</fullName>
    </submittedName>
</protein>
<accession>A0A1H2MT23</accession>
<dbReference type="Pfam" id="PF04075">
    <property type="entry name" value="F420H2_quin_red"/>
    <property type="match status" value="1"/>
</dbReference>
<dbReference type="STRING" id="546874.SAMN04488544_2619"/>
<comment type="similarity">
    <text evidence="1">Belongs to the F420H(2)-dependent quinone reductase family.</text>
</comment>
<dbReference type="NCBIfam" id="TIGR00026">
    <property type="entry name" value="hi_GC_TIGR00026"/>
    <property type="match status" value="1"/>
</dbReference>
<evidence type="ECO:0000256" key="2">
    <source>
        <dbReference type="ARBA" id="ARBA00049106"/>
    </source>
</evidence>
<dbReference type="AlphaFoldDB" id="A0A1H2MT23"/>
<proteinExistence type="inferred from homology"/>
<comment type="catalytic activity">
    <reaction evidence="2">
        <text>oxidized coenzyme F420-(gamma-L-Glu)(n) + a quinol + H(+) = reduced coenzyme F420-(gamma-L-Glu)(n) + a quinone</text>
        <dbReference type="Rhea" id="RHEA:39663"/>
        <dbReference type="Rhea" id="RHEA-COMP:12939"/>
        <dbReference type="Rhea" id="RHEA-COMP:14378"/>
        <dbReference type="ChEBI" id="CHEBI:15378"/>
        <dbReference type="ChEBI" id="CHEBI:24646"/>
        <dbReference type="ChEBI" id="CHEBI:132124"/>
        <dbReference type="ChEBI" id="CHEBI:133980"/>
        <dbReference type="ChEBI" id="CHEBI:139511"/>
    </reaction>
</comment>
<dbReference type="GO" id="GO:0005886">
    <property type="term" value="C:plasma membrane"/>
    <property type="evidence" value="ECO:0007669"/>
    <property type="project" value="TreeGrafter"/>
</dbReference>
<dbReference type="InterPro" id="IPR012349">
    <property type="entry name" value="Split_barrel_FMN-bd"/>
</dbReference>